<name>A0ABD1HYG3_SALDI</name>
<evidence type="ECO:0000256" key="1">
    <source>
        <dbReference type="ARBA" id="ARBA00004123"/>
    </source>
</evidence>
<reference evidence="7 8" key="1">
    <citation type="submission" date="2024-06" db="EMBL/GenBank/DDBJ databases">
        <title>A chromosome level genome sequence of Diviner's sage (Salvia divinorum).</title>
        <authorList>
            <person name="Ford S.A."/>
            <person name="Ro D.-K."/>
            <person name="Ness R.W."/>
            <person name="Phillips M.A."/>
        </authorList>
    </citation>
    <scope>NUCLEOTIDE SEQUENCE [LARGE SCALE GENOMIC DNA]</scope>
    <source>
        <strain evidence="7">SAF-2024a</strain>
        <tissue evidence="7">Leaf</tissue>
    </source>
</reference>
<sequence length="162" mass="18484">MEELRLPSKWVGIHGGDLPFECRLVMPNGKGWTVRILRIASGCHFCVGWLEFRRDNRIAHGDNLTFTLVDVGTFQVKRYSMGTGCPPRTDIEMVEDEEADEVYSLDIDTSDDYKSSETEIDTSDDADYIEDRDALNTDGYPTFMVKLTRSNLNRTLEIPFGF</sequence>
<evidence type="ECO:0000256" key="3">
    <source>
        <dbReference type="ARBA" id="ARBA00023125"/>
    </source>
</evidence>
<keyword evidence="5" id="KW-0539">Nucleus</keyword>
<keyword evidence="3" id="KW-0238">DNA-binding</keyword>
<dbReference type="Gene3D" id="2.40.330.10">
    <property type="entry name" value="DNA-binding pseudobarrel domain"/>
    <property type="match status" value="1"/>
</dbReference>
<evidence type="ECO:0000313" key="7">
    <source>
        <dbReference type="EMBL" id="KAL1560096.1"/>
    </source>
</evidence>
<dbReference type="EMBL" id="JBEAFC010000004">
    <property type="protein sequence ID" value="KAL1560096.1"/>
    <property type="molecule type" value="Genomic_DNA"/>
</dbReference>
<proteinExistence type="predicted"/>
<dbReference type="Pfam" id="PF02362">
    <property type="entry name" value="B3"/>
    <property type="match status" value="1"/>
</dbReference>
<keyword evidence="2" id="KW-0805">Transcription regulation</keyword>
<dbReference type="GO" id="GO:0003677">
    <property type="term" value="F:DNA binding"/>
    <property type="evidence" value="ECO:0007669"/>
    <property type="project" value="UniProtKB-KW"/>
</dbReference>
<dbReference type="CDD" id="cd10017">
    <property type="entry name" value="B3_DNA"/>
    <property type="match status" value="1"/>
</dbReference>
<dbReference type="InterPro" id="IPR003340">
    <property type="entry name" value="B3_DNA-bd"/>
</dbReference>
<dbReference type="GO" id="GO:0005634">
    <property type="term" value="C:nucleus"/>
    <property type="evidence" value="ECO:0007669"/>
    <property type="project" value="UniProtKB-SubCell"/>
</dbReference>
<dbReference type="Proteomes" id="UP001567538">
    <property type="component" value="Unassembled WGS sequence"/>
</dbReference>
<comment type="subcellular location">
    <subcellularLocation>
        <location evidence="1">Nucleus</location>
    </subcellularLocation>
</comment>
<keyword evidence="4" id="KW-0804">Transcription</keyword>
<evidence type="ECO:0000256" key="4">
    <source>
        <dbReference type="ARBA" id="ARBA00023163"/>
    </source>
</evidence>
<feature type="domain" description="TF-B3" evidence="6">
    <location>
        <begin position="1"/>
        <end position="82"/>
    </location>
</feature>
<keyword evidence="8" id="KW-1185">Reference proteome</keyword>
<evidence type="ECO:0000256" key="2">
    <source>
        <dbReference type="ARBA" id="ARBA00023015"/>
    </source>
</evidence>
<gene>
    <name evidence="7" type="ORF">AAHA92_10357</name>
</gene>
<evidence type="ECO:0000256" key="5">
    <source>
        <dbReference type="ARBA" id="ARBA00023242"/>
    </source>
</evidence>
<organism evidence="7 8">
    <name type="scientific">Salvia divinorum</name>
    <name type="common">Maria pastora</name>
    <name type="synonym">Diviner's sage</name>
    <dbReference type="NCBI Taxonomy" id="28513"/>
    <lineage>
        <taxon>Eukaryota</taxon>
        <taxon>Viridiplantae</taxon>
        <taxon>Streptophyta</taxon>
        <taxon>Embryophyta</taxon>
        <taxon>Tracheophyta</taxon>
        <taxon>Spermatophyta</taxon>
        <taxon>Magnoliopsida</taxon>
        <taxon>eudicotyledons</taxon>
        <taxon>Gunneridae</taxon>
        <taxon>Pentapetalae</taxon>
        <taxon>asterids</taxon>
        <taxon>lamiids</taxon>
        <taxon>Lamiales</taxon>
        <taxon>Lamiaceae</taxon>
        <taxon>Nepetoideae</taxon>
        <taxon>Mentheae</taxon>
        <taxon>Salviinae</taxon>
        <taxon>Salvia</taxon>
        <taxon>Salvia subgen. Calosphace</taxon>
    </lineage>
</organism>
<dbReference type="SUPFAM" id="SSF101936">
    <property type="entry name" value="DNA-binding pseudobarrel domain"/>
    <property type="match status" value="1"/>
</dbReference>
<accession>A0ABD1HYG3</accession>
<protein>
    <submittedName>
        <fullName evidence="7">B3 domain-containing protein REM1-like</fullName>
    </submittedName>
</protein>
<dbReference type="PROSITE" id="PS50863">
    <property type="entry name" value="B3"/>
    <property type="match status" value="1"/>
</dbReference>
<evidence type="ECO:0000259" key="6">
    <source>
        <dbReference type="PROSITE" id="PS50863"/>
    </source>
</evidence>
<comment type="caution">
    <text evidence="7">The sequence shown here is derived from an EMBL/GenBank/DDBJ whole genome shotgun (WGS) entry which is preliminary data.</text>
</comment>
<dbReference type="InterPro" id="IPR015300">
    <property type="entry name" value="DNA-bd_pseudobarrel_sf"/>
</dbReference>
<dbReference type="AlphaFoldDB" id="A0ABD1HYG3"/>
<evidence type="ECO:0000313" key="8">
    <source>
        <dbReference type="Proteomes" id="UP001567538"/>
    </source>
</evidence>